<feature type="transmembrane region" description="Helical" evidence="1">
    <location>
        <begin position="216"/>
        <end position="236"/>
    </location>
</feature>
<dbReference type="Proteomes" id="UP000177328">
    <property type="component" value="Unassembled WGS sequence"/>
</dbReference>
<organism evidence="2 3">
    <name type="scientific">Candidatus Daviesbacteria bacterium RIFCSPHIGHO2_02_FULL_43_12</name>
    <dbReference type="NCBI Taxonomy" id="1797776"/>
    <lineage>
        <taxon>Bacteria</taxon>
        <taxon>Candidatus Daviesiibacteriota</taxon>
    </lineage>
</organism>
<feature type="transmembrane region" description="Helical" evidence="1">
    <location>
        <begin position="178"/>
        <end position="204"/>
    </location>
</feature>
<protein>
    <recommendedName>
        <fullName evidence="4">Membrane protein 6-pyruvoyl-tetrahydropterin synthase-related domain-containing protein</fullName>
    </recommendedName>
</protein>
<feature type="transmembrane region" description="Helical" evidence="1">
    <location>
        <begin position="1004"/>
        <end position="1025"/>
    </location>
</feature>
<keyword evidence="1" id="KW-0472">Membrane</keyword>
<evidence type="ECO:0000313" key="3">
    <source>
        <dbReference type="Proteomes" id="UP000177328"/>
    </source>
</evidence>
<sequence>MLRFKRSKLVVALILGLVILVYRHIFKLQAHAAGDLSFFFDPNLRELLLPYVWKNSPGFGGLGDTTIPTLWIYPTFVMFAVANLLTKLPFQVIFPMLFGVVFLSTAFFSMYSLSLKFSLSKEGAAIASLFYLVNSYILLVVDGGQLGVAYGYALFPLVFLSFIKIIDKVKSNWGLSLILFGILSYLDLRVFLLSCLLCLIYSSFNLRKIWGFKRKFISWLILLGLFLVSIHFYWLTPLIGLKDQLMDQLPSMDDFRNLSFVTLKDGLLLFQPHWPLNVFGKLSLPGLFFFLIPIISFLPLFFRKDRRVLAVFWISLIAIFMVKGSNPPLGVVNEWIFINVPGMALFRDSSKFFIPLALSFAIFWGTAYDLIADWLKHLYSPRLKINSSFASLSVFLVLAVLIILPVRAVFEQSLTGMLGSSVRGTSFEEITNMIKGDQSFFRTLWAPEKPVYGYSDTLRPALSPKSLSDIRSFQLLSQGRYDLFEFIRSPLSDQLLRLVGVKYLFFSENFSRDNHKLSFQDYARSTTRFLDRLPWLVKTQTGSINTYQLQNPQDKFTSFDKLFLIDGSQDIYQELQQVQPEFLTKNVFLFLDQLHPSVLEKLIDTNSGKIFVISSSKEDLRLNIANINTTNALESGNWGEKSDQSADWIQLLKEQSVLLHSDRQVSQSVFFSTIPGEKLKFELEPKKEAYLKLFFNRRGGDVGITSGLGKQIINTKSFEDSFRWVKIGVPGEDLELENINGFNAVKTPLQINPNLLTLIAKVSNLGQNIYYQKSITLKSASTPIIFEQDLSTEDIKKRSQSKIIYKEEGQQEIAIEARSVTSDLLPVVGDRVFDVAVKAGRQPVTSVLVHFYDGVIDRFEDSVSIKTDPASSLGQGSIRIPWWATHISLELIFESLPSKLHFEIRDEDNSLPGGEVFPKSLYQILDSNPQALDSKLIDPTHYQTETSYGNFVVFNEGFSPLWKVKAGGEILDTLPGYSFLNLYINKDNLPTEVFISEQNQVNKLSILAAVSWIGVITVSLLYYFYEKKT</sequence>
<name>A0A1F5KKF3_9BACT</name>
<gene>
    <name evidence="2" type="ORF">A3D25_02175</name>
</gene>
<comment type="caution">
    <text evidence="2">The sequence shown here is derived from an EMBL/GenBank/DDBJ whole genome shotgun (WGS) entry which is preliminary data.</text>
</comment>
<feature type="transmembrane region" description="Helical" evidence="1">
    <location>
        <begin position="352"/>
        <end position="371"/>
    </location>
</feature>
<feature type="transmembrane region" description="Helical" evidence="1">
    <location>
        <begin position="92"/>
        <end position="111"/>
    </location>
</feature>
<proteinExistence type="predicted"/>
<feature type="transmembrane region" description="Helical" evidence="1">
    <location>
        <begin position="66"/>
        <end position="85"/>
    </location>
</feature>
<evidence type="ECO:0008006" key="4">
    <source>
        <dbReference type="Google" id="ProtNLM"/>
    </source>
</evidence>
<keyword evidence="1" id="KW-0812">Transmembrane</keyword>
<evidence type="ECO:0000313" key="2">
    <source>
        <dbReference type="EMBL" id="OGE41309.1"/>
    </source>
</evidence>
<reference evidence="2 3" key="1">
    <citation type="journal article" date="2016" name="Nat. Commun.">
        <title>Thousands of microbial genomes shed light on interconnected biogeochemical processes in an aquifer system.</title>
        <authorList>
            <person name="Anantharaman K."/>
            <person name="Brown C.T."/>
            <person name="Hug L.A."/>
            <person name="Sharon I."/>
            <person name="Castelle C.J."/>
            <person name="Probst A.J."/>
            <person name="Thomas B.C."/>
            <person name="Singh A."/>
            <person name="Wilkins M.J."/>
            <person name="Karaoz U."/>
            <person name="Brodie E.L."/>
            <person name="Williams K.H."/>
            <person name="Hubbard S.S."/>
            <person name="Banfield J.F."/>
        </authorList>
    </citation>
    <scope>NUCLEOTIDE SEQUENCE [LARGE SCALE GENOMIC DNA]</scope>
</reference>
<feature type="transmembrane region" description="Helical" evidence="1">
    <location>
        <begin position="392"/>
        <end position="410"/>
    </location>
</feature>
<dbReference type="EMBL" id="MFDD01000002">
    <property type="protein sequence ID" value="OGE41309.1"/>
    <property type="molecule type" value="Genomic_DNA"/>
</dbReference>
<evidence type="ECO:0000256" key="1">
    <source>
        <dbReference type="SAM" id="Phobius"/>
    </source>
</evidence>
<keyword evidence="1" id="KW-1133">Transmembrane helix</keyword>
<feature type="transmembrane region" description="Helical" evidence="1">
    <location>
        <begin position="148"/>
        <end position="166"/>
    </location>
</feature>
<feature type="transmembrane region" description="Helical" evidence="1">
    <location>
        <begin position="123"/>
        <end position="141"/>
    </location>
</feature>
<feature type="transmembrane region" description="Helical" evidence="1">
    <location>
        <begin position="282"/>
        <end position="301"/>
    </location>
</feature>
<accession>A0A1F5KKF3</accession>
<dbReference type="AlphaFoldDB" id="A0A1F5KKF3"/>
<feature type="transmembrane region" description="Helical" evidence="1">
    <location>
        <begin position="308"/>
        <end position="325"/>
    </location>
</feature>